<dbReference type="SUPFAM" id="SSF56994">
    <property type="entry name" value="Insulin-like"/>
    <property type="match status" value="1"/>
</dbReference>
<organism evidence="8 9">
    <name type="scientific">Drosophila rubida</name>
    <dbReference type="NCBI Taxonomy" id="30044"/>
    <lineage>
        <taxon>Eukaryota</taxon>
        <taxon>Metazoa</taxon>
        <taxon>Ecdysozoa</taxon>
        <taxon>Arthropoda</taxon>
        <taxon>Hexapoda</taxon>
        <taxon>Insecta</taxon>
        <taxon>Pterygota</taxon>
        <taxon>Neoptera</taxon>
        <taxon>Endopterygota</taxon>
        <taxon>Diptera</taxon>
        <taxon>Brachycera</taxon>
        <taxon>Muscomorpha</taxon>
        <taxon>Ephydroidea</taxon>
        <taxon>Drosophilidae</taxon>
        <taxon>Drosophila</taxon>
    </lineage>
</organism>
<feature type="domain" description="Insulin-like" evidence="7">
    <location>
        <begin position="5"/>
        <end position="92"/>
    </location>
</feature>
<evidence type="ECO:0000259" key="7">
    <source>
        <dbReference type="SMART" id="SM00078"/>
    </source>
</evidence>
<name>A0AAD4PK50_9MUSC</name>
<dbReference type="AlphaFoldDB" id="A0AAD4PK50"/>
<dbReference type="PRINTS" id="PR00276">
    <property type="entry name" value="INSULINFAMLY"/>
</dbReference>
<proteinExistence type="inferred from homology"/>
<dbReference type="Gene3D" id="1.10.100.10">
    <property type="entry name" value="Insulin-like"/>
    <property type="match status" value="1"/>
</dbReference>
<keyword evidence="6" id="KW-0964">Secreted</keyword>
<dbReference type="InterPro" id="IPR022353">
    <property type="entry name" value="Insulin_CS"/>
</dbReference>
<dbReference type="InterPro" id="IPR022352">
    <property type="entry name" value="Ins/IGF/rlx"/>
</dbReference>
<accession>A0AAD4PK50</accession>
<dbReference type="Proteomes" id="UP001200034">
    <property type="component" value="Unassembled WGS sequence"/>
</dbReference>
<sequence>MQGMHKLCGQELNNALEAVCYGVGYNAMAKRRSEDHDTAAASHPGYKLSPVLSSIYGTEVLIKSRRLRRQNGGIYDECCVKACSYYELKAYCRQK</sequence>
<reference evidence="8" key="1">
    <citation type="journal article" date="2021" name="Mol. Ecol. Resour.">
        <title>Phylogenomic analyses of the genus Drosophila reveals genomic signals of climate adaptation.</title>
        <authorList>
            <person name="Li F."/>
            <person name="Rane R.V."/>
            <person name="Luria V."/>
            <person name="Xiong Z."/>
            <person name="Chen J."/>
            <person name="Li Z."/>
            <person name="Catullo R.A."/>
            <person name="Griffin P.C."/>
            <person name="Schiffer M."/>
            <person name="Pearce S."/>
            <person name="Lee S.F."/>
            <person name="McElroy K."/>
            <person name="Stocker A."/>
            <person name="Shirriffs J."/>
            <person name="Cockerell F."/>
            <person name="Coppin C."/>
            <person name="Sgro C.M."/>
            <person name="Karger A."/>
            <person name="Cain J.W."/>
            <person name="Weber J.A."/>
            <person name="Santpere G."/>
            <person name="Kirschner M.W."/>
            <person name="Hoffmann A.A."/>
            <person name="Oakeshott J.G."/>
            <person name="Zhang G."/>
        </authorList>
    </citation>
    <scope>NUCLEOTIDE SEQUENCE</scope>
    <source>
        <strain evidence="8">BGI-SZ-2011g</strain>
    </source>
</reference>
<dbReference type="SMART" id="SM00078">
    <property type="entry name" value="IlGF"/>
    <property type="match status" value="1"/>
</dbReference>
<dbReference type="EMBL" id="JAJJHW010002585">
    <property type="protein sequence ID" value="KAH8369786.1"/>
    <property type="molecule type" value="Genomic_DNA"/>
</dbReference>
<evidence type="ECO:0000256" key="4">
    <source>
        <dbReference type="ARBA" id="ARBA00022729"/>
    </source>
</evidence>
<evidence type="ECO:0000313" key="9">
    <source>
        <dbReference type="Proteomes" id="UP001200034"/>
    </source>
</evidence>
<dbReference type="GO" id="GO:0005576">
    <property type="term" value="C:extracellular region"/>
    <property type="evidence" value="ECO:0007669"/>
    <property type="project" value="UniProtKB-SubCell"/>
</dbReference>
<dbReference type="GO" id="GO:0005179">
    <property type="term" value="F:hormone activity"/>
    <property type="evidence" value="ECO:0007669"/>
    <property type="project" value="InterPro"/>
</dbReference>
<keyword evidence="9" id="KW-1185">Reference proteome</keyword>
<dbReference type="InterPro" id="IPR036438">
    <property type="entry name" value="Insulin-like_sf"/>
</dbReference>
<dbReference type="PANTHER" id="PTHR13647">
    <property type="entry name" value="INSULIN-LIKE PEPTIDE 2-RELATED"/>
    <property type="match status" value="1"/>
</dbReference>
<dbReference type="PANTHER" id="PTHR13647:SF4">
    <property type="entry name" value="INSULIN-LIKE PEPTIDE 1-RELATED"/>
    <property type="match status" value="1"/>
</dbReference>
<comment type="caution">
    <text evidence="8">The sequence shown here is derived from an EMBL/GenBank/DDBJ whole genome shotgun (WGS) entry which is preliminary data.</text>
</comment>
<comment type="subunit">
    <text evidence="2">Heterodimer of a B chain and an A chain linked by two disulfide bonds.</text>
</comment>
<gene>
    <name evidence="8" type="ORF">KR093_000960</name>
</gene>
<comment type="similarity">
    <text evidence="1 6">Belongs to the insulin family.</text>
</comment>
<dbReference type="InterPro" id="IPR016179">
    <property type="entry name" value="Insulin-like"/>
</dbReference>
<comment type="subcellular location">
    <subcellularLocation>
        <location evidence="6">Secreted</location>
    </subcellularLocation>
</comment>
<dbReference type="PROSITE" id="PS00262">
    <property type="entry name" value="INSULIN"/>
    <property type="match status" value="1"/>
</dbReference>
<evidence type="ECO:0000313" key="8">
    <source>
        <dbReference type="EMBL" id="KAH8369786.1"/>
    </source>
</evidence>
<keyword evidence="5" id="KW-1015">Disulfide bond</keyword>
<keyword evidence="3" id="KW-0165">Cleavage on pair of basic residues</keyword>
<dbReference type="Pfam" id="PF00049">
    <property type="entry name" value="Insulin"/>
    <property type="match status" value="1"/>
</dbReference>
<evidence type="ECO:0000256" key="2">
    <source>
        <dbReference type="ARBA" id="ARBA00011207"/>
    </source>
</evidence>
<protein>
    <recommendedName>
        <fullName evidence="7">Insulin-like domain-containing protein</fullName>
    </recommendedName>
</protein>
<evidence type="ECO:0000256" key="3">
    <source>
        <dbReference type="ARBA" id="ARBA00022685"/>
    </source>
</evidence>
<evidence type="ECO:0000256" key="1">
    <source>
        <dbReference type="ARBA" id="ARBA00009034"/>
    </source>
</evidence>
<evidence type="ECO:0000256" key="5">
    <source>
        <dbReference type="ARBA" id="ARBA00023157"/>
    </source>
</evidence>
<evidence type="ECO:0000256" key="6">
    <source>
        <dbReference type="RuleBase" id="RU000406"/>
    </source>
</evidence>
<keyword evidence="4" id="KW-0732">Signal</keyword>